<dbReference type="EMBL" id="MRBO01000385">
    <property type="protein sequence ID" value="KAB2584966.1"/>
    <property type="molecule type" value="Genomic_DNA"/>
</dbReference>
<evidence type="ECO:0000313" key="2">
    <source>
        <dbReference type="Proteomes" id="UP000325576"/>
    </source>
</evidence>
<sequence>MTSSCTLAQGRIRDRRYKRLVEYLLLLTIDPPTDRWTAHVARGNSGEYLGSEECRKLPPSRHSIVLGVNIDRCSLESI</sequence>
<gene>
    <name evidence="1" type="ORF">BS297_12790</name>
</gene>
<proteinExistence type="predicted"/>
<name>A0A0C3A503_RHOER</name>
<evidence type="ECO:0000313" key="1">
    <source>
        <dbReference type="EMBL" id="KAB2584966.1"/>
    </source>
</evidence>
<organism evidence="1 2">
    <name type="scientific">Rhodococcus erythropolis</name>
    <name type="common">Arthrobacter picolinophilus</name>
    <dbReference type="NCBI Taxonomy" id="1833"/>
    <lineage>
        <taxon>Bacteria</taxon>
        <taxon>Bacillati</taxon>
        <taxon>Actinomycetota</taxon>
        <taxon>Actinomycetes</taxon>
        <taxon>Mycobacteriales</taxon>
        <taxon>Nocardiaceae</taxon>
        <taxon>Rhodococcus</taxon>
        <taxon>Rhodococcus erythropolis group</taxon>
    </lineage>
</organism>
<dbReference type="AlphaFoldDB" id="A0A0C3A503"/>
<comment type="caution">
    <text evidence="1">The sequence shown here is derived from an EMBL/GenBank/DDBJ whole genome shotgun (WGS) entry which is preliminary data.</text>
</comment>
<protein>
    <submittedName>
        <fullName evidence="1">Uncharacterized protein</fullName>
    </submittedName>
</protein>
<dbReference type="Proteomes" id="UP000325576">
    <property type="component" value="Unassembled WGS sequence"/>
</dbReference>
<accession>A0A0C3A503</accession>
<reference evidence="1 2" key="1">
    <citation type="journal article" date="2017" name="Poromechanics V (2013)">
        <title>Genomic Characterization of the Arsenic-Tolerant Actinobacterium, &lt;i&gt;Rhodococcus erythropolis&lt;/i&gt; S43.</title>
        <authorList>
            <person name="Retamal-Morales G."/>
            <person name="Mehnert M."/>
            <person name="Schwabe R."/>
            <person name="Tischler D."/>
            <person name="Schloemann M."/>
            <person name="Levican G.J."/>
        </authorList>
    </citation>
    <scope>NUCLEOTIDE SEQUENCE [LARGE SCALE GENOMIC DNA]</scope>
    <source>
        <strain evidence="1 2">S43</strain>
    </source>
</reference>